<evidence type="ECO:0000313" key="1">
    <source>
        <dbReference type="EMBL" id="GBP79000.1"/>
    </source>
</evidence>
<dbReference type="AlphaFoldDB" id="A0A4C1YUV8"/>
<organism evidence="1 2">
    <name type="scientific">Eumeta variegata</name>
    <name type="common">Bagworm moth</name>
    <name type="synonym">Eumeta japonica</name>
    <dbReference type="NCBI Taxonomy" id="151549"/>
    <lineage>
        <taxon>Eukaryota</taxon>
        <taxon>Metazoa</taxon>
        <taxon>Ecdysozoa</taxon>
        <taxon>Arthropoda</taxon>
        <taxon>Hexapoda</taxon>
        <taxon>Insecta</taxon>
        <taxon>Pterygota</taxon>
        <taxon>Neoptera</taxon>
        <taxon>Endopterygota</taxon>
        <taxon>Lepidoptera</taxon>
        <taxon>Glossata</taxon>
        <taxon>Ditrysia</taxon>
        <taxon>Tineoidea</taxon>
        <taxon>Psychidae</taxon>
        <taxon>Oiketicinae</taxon>
        <taxon>Eumeta</taxon>
    </lineage>
</organism>
<evidence type="ECO:0000313" key="2">
    <source>
        <dbReference type="Proteomes" id="UP000299102"/>
    </source>
</evidence>
<gene>
    <name evidence="1" type="ORF">EVAR_63002_1</name>
</gene>
<comment type="caution">
    <text evidence="1">The sequence shown here is derived from an EMBL/GenBank/DDBJ whole genome shotgun (WGS) entry which is preliminary data.</text>
</comment>
<reference evidence="1 2" key="1">
    <citation type="journal article" date="2019" name="Commun. Biol.">
        <title>The bagworm genome reveals a unique fibroin gene that provides high tensile strength.</title>
        <authorList>
            <person name="Kono N."/>
            <person name="Nakamura H."/>
            <person name="Ohtoshi R."/>
            <person name="Tomita M."/>
            <person name="Numata K."/>
            <person name="Arakawa K."/>
        </authorList>
    </citation>
    <scope>NUCLEOTIDE SEQUENCE [LARGE SCALE GENOMIC DNA]</scope>
</reference>
<sequence length="150" mass="15959">MHSFVIDNNFASQVHVSELIYTAVDSSTHAQKLFKTCACTTLSHDVVQYTLSAQQDLSGDSTYVLCLTKRDGIGIDIELAEWPRGTAVRALSSGLGRAQSGRAAGPFAAIYVIRGYGPPLIMRKQFLGCVLIPGLAETDGRNALAAAASL</sequence>
<dbReference type="EMBL" id="BGZK01001396">
    <property type="protein sequence ID" value="GBP79000.1"/>
    <property type="molecule type" value="Genomic_DNA"/>
</dbReference>
<keyword evidence="2" id="KW-1185">Reference proteome</keyword>
<proteinExistence type="predicted"/>
<name>A0A4C1YUV8_EUMVA</name>
<accession>A0A4C1YUV8</accession>
<dbReference type="Proteomes" id="UP000299102">
    <property type="component" value="Unassembled WGS sequence"/>
</dbReference>
<protein>
    <submittedName>
        <fullName evidence="1">Uncharacterized protein</fullName>
    </submittedName>
</protein>